<dbReference type="Pfam" id="PF00147">
    <property type="entry name" value="Fibrinogen_C"/>
    <property type="match status" value="1"/>
</dbReference>
<dbReference type="GO" id="GO:0005615">
    <property type="term" value="C:extracellular space"/>
    <property type="evidence" value="ECO:0007669"/>
    <property type="project" value="TreeGrafter"/>
</dbReference>
<dbReference type="EMBL" id="BEZZ01000119">
    <property type="protein sequence ID" value="GCC26330.1"/>
    <property type="molecule type" value="Genomic_DNA"/>
</dbReference>
<dbReference type="PANTHER" id="PTHR19143:SF425">
    <property type="entry name" value="FIBRINOGEN C-TERMINAL DOMAIN-CONTAINING PROTEIN"/>
    <property type="match status" value="1"/>
</dbReference>
<dbReference type="Gene3D" id="3.90.215.10">
    <property type="entry name" value="Gamma Fibrinogen, chain A, domain 1"/>
    <property type="match status" value="1"/>
</dbReference>
<dbReference type="InterPro" id="IPR002181">
    <property type="entry name" value="Fibrinogen_a/b/g_C_dom"/>
</dbReference>
<name>A0A401S7M3_CHIPU</name>
<keyword evidence="1" id="KW-0732">Signal</keyword>
<dbReference type="Gene3D" id="4.10.530.10">
    <property type="entry name" value="Gamma-fibrinogen Carboxyl Terminal Fragment, domain 2"/>
    <property type="match status" value="1"/>
</dbReference>
<dbReference type="SMART" id="SM00186">
    <property type="entry name" value="FBG"/>
    <property type="match status" value="1"/>
</dbReference>
<dbReference type="SUPFAM" id="SSF56496">
    <property type="entry name" value="Fibrinogen C-terminal domain-like"/>
    <property type="match status" value="1"/>
</dbReference>
<dbReference type="Proteomes" id="UP000287033">
    <property type="component" value="Unassembled WGS sequence"/>
</dbReference>
<reference evidence="3 4" key="1">
    <citation type="journal article" date="2018" name="Nat. Ecol. Evol.">
        <title>Shark genomes provide insights into elasmobranch evolution and the origin of vertebrates.</title>
        <authorList>
            <person name="Hara Y"/>
            <person name="Yamaguchi K"/>
            <person name="Onimaru K"/>
            <person name="Kadota M"/>
            <person name="Koyanagi M"/>
            <person name="Keeley SD"/>
            <person name="Tatsumi K"/>
            <person name="Tanaka K"/>
            <person name="Motone F"/>
            <person name="Kageyama Y"/>
            <person name="Nozu R"/>
            <person name="Adachi N"/>
            <person name="Nishimura O"/>
            <person name="Nakagawa R"/>
            <person name="Tanegashima C"/>
            <person name="Kiyatake I"/>
            <person name="Matsumoto R"/>
            <person name="Murakumo K"/>
            <person name="Nishida K"/>
            <person name="Terakita A"/>
            <person name="Kuratani S"/>
            <person name="Sato K"/>
            <person name="Hyodo S Kuraku.S."/>
        </authorList>
    </citation>
    <scope>NUCLEOTIDE SEQUENCE [LARGE SCALE GENOMIC DNA]</scope>
</reference>
<keyword evidence="4" id="KW-1185">Reference proteome</keyword>
<gene>
    <name evidence="3" type="ORF">chiPu_0004746</name>
</gene>
<dbReference type="InterPro" id="IPR050373">
    <property type="entry name" value="Fibrinogen_C-term_domain"/>
</dbReference>
<dbReference type="STRING" id="137246.A0A401S7M3"/>
<feature type="chain" id="PRO_5019477673" description="Fibrinogen C-terminal domain-containing protein" evidence="1">
    <location>
        <begin position="23"/>
        <end position="268"/>
    </location>
</feature>
<protein>
    <recommendedName>
        <fullName evidence="2">Fibrinogen C-terminal domain-containing protein</fullName>
    </recommendedName>
</protein>
<proteinExistence type="predicted"/>
<comment type="caution">
    <text evidence="3">The sequence shown here is derived from an EMBL/GenBank/DDBJ whole genome shotgun (WGS) entry which is preliminary data.</text>
</comment>
<dbReference type="OrthoDB" id="7735550at2759"/>
<dbReference type="PROSITE" id="PS51406">
    <property type="entry name" value="FIBRINOGEN_C_2"/>
    <property type="match status" value="1"/>
</dbReference>
<evidence type="ECO:0000313" key="4">
    <source>
        <dbReference type="Proteomes" id="UP000287033"/>
    </source>
</evidence>
<dbReference type="InterPro" id="IPR036056">
    <property type="entry name" value="Fibrinogen-like_C"/>
</dbReference>
<feature type="signal peptide" evidence="1">
    <location>
        <begin position="1"/>
        <end position="22"/>
    </location>
</feature>
<dbReference type="PANTHER" id="PTHR19143">
    <property type="entry name" value="FIBRINOGEN/TENASCIN/ANGIOPOEITIN"/>
    <property type="match status" value="1"/>
</dbReference>
<dbReference type="InterPro" id="IPR014716">
    <property type="entry name" value="Fibrinogen_a/b/g_C_1"/>
</dbReference>
<dbReference type="AlphaFoldDB" id="A0A401S7M3"/>
<sequence length="268" mass="30680">MFPHRTLSFLVLVIFAVEKCSAFTPVYSNLLRRIDNIGALTEEQKSRILNANSDGLEKVKMKQDCMALNRNANKSSGIYVIQPKGHKPLVVYCLMDTPGKGWVVLQHVSKKSNTSFARSWDIYEHTFGDLENDHWLGNEYINWITQQARYEVRFLIDTGFKKVEIDYVSFNIENGTNKYKLRLGAPISGSQDEKVLMINKNDNMLFSTIDQDNDKDQNQNCAQVVGGGWWFNTCSSVVFNNQQIRWPGICDNCQSATILIRRTFANCK</sequence>
<organism evidence="3 4">
    <name type="scientific">Chiloscyllium punctatum</name>
    <name type="common">Brownbanded bambooshark</name>
    <name type="synonym">Hemiscyllium punctatum</name>
    <dbReference type="NCBI Taxonomy" id="137246"/>
    <lineage>
        <taxon>Eukaryota</taxon>
        <taxon>Metazoa</taxon>
        <taxon>Chordata</taxon>
        <taxon>Craniata</taxon>
        <taxon>Vertebrata</taxon>
        <taxon>Chondrichthyes</taxon>
        <taxon>Elasmobranchii</taxon>
        <taxon>Galeomorphii</taxon>
        <taxon>Galeoidea</taxon>
        <taxon>Orectolobiformes</taxon>
        <taxon>Hemiscylliidae</taxon>
        <taxon>Chiloscyllium</taxon>
    </lineage>
</organism>
<evidence type="ECO:0000256" key="1">
    <source>
        <dbReference type="SAM" id="SignalP"/>
    </source>
</evidence>
<dbReference type="OMA" id="YCEMELA"/>
<evidence type="ECO:0000259" key="2">
    <source>
        <dbReference type="PROSITE" id="PS51406"/>
    </source>
</evidence>
<accession>A0A401S7M3</accession>
<feature type="domain" description="Fibrinogen C-terminal" evidence="2">
    <location>
        <begin position="56"/>
        <end position="234"/>
    </location>
</feature>
<evidence type="ECO:0000313" key="3">
    <source>
        <dbReference type="EMBL" id="GCC26330.1"/>
    </source>
</evidence>